<dbReference type="Gene3D" id="3.40.390.10">
    <property type="entry name" value="Collagenase (Catalytic Domain)"/>
    <property type="match status" value="1"/>
</dbReference>
<feature type="compositionally biased region" description="Acidic residues" evidence="1">
    <location>
        <begin position="31"/>
        <end position="43"/>
    </location>
</feature>
<accession>A0AAN9YSY5</accession>
<evidence type="ECO:0000313" key="2">
    <source>
        <dbReference type="EMBL" id="KAK7757893.1"/>
    </source>
</evidence>
<name>A0AAN9YSY5_9PEZI</name>
<proteinExistence type="predicted"/>
<feature type="compositionally biased region" description="Polar residues" evidence="1">
    <location>
        <begin position="1"/>
        <end position="12"/>
    </location>
</feature>
<dbReference type="AlphaFoldDB" id="A0AAN9YSY5"/>
<sequence>MATKTALNQRVKSWSFPGGNPRPQVELRDGDDSDVVIDDEFEGGDTLQPTEDTPVDRTKNQGNHFPKAPVPMVFKDQLEDGSSSVITSEHHGPKSSLFDTGDRRTIDECGSTEPTSVGPDEVLSRAKELNTKSSEVVQEDSADEDALLLSDLDIDEDSLGESQDSEHQEDIDDALDLENTNFAPNEEVTTALNDFVDVEATLKQPPSPVAETGVPASRCATEESSLGPVDEINLGLHNTIWRWEPNSNIEFNVDSYSFPPSVDMVHAKKSLNRAAWEWNKGVVGVQFVPVANDKPAVFQLAYFSGSDGGTLARSFIPKAPDVLERLQKLFVFPLSFTQEHKPNMTNIFYHELGHILGLRHEFTSPAEARVRSVRWGDSNPRSVMNYYRDYSSCRIQPSDYASVRDFYKFQGAEYMGFRICDLAPRRFKAGPPPTWNFGVARRFPQNSW</sequence>
<feature type="region of interest" description="Disordered" evidence="1">
    <location>
        <begin position="1"/>
        <end position="121"/>
    </location>
</feature>
<evidence type="ECO:0008006" key="4">
    <source>
        <dbReference type="Google" id="ProtNLM"/>
    </source>
</evidence>
<reference evidence="2 3" key="1">
    <citation type="submission" date="2024-02" db="EMBL/GenBank/DDBJ databases">
        <title>De novo assembly and annotation of 12 fungi associated with fruit tree decline syndrome in Ontario, Canada.</title>
        <authorList>
            <person name="Sulman M."/>
            <person name="Ellouze W."/>
            <person name="Ilyukhin E."/>
        </authorList>
    </citation>
    <scope>NUCLEOTIDE SEQUENCE [LARGE SCALE GENOMIC DNA]</scope>
    <source>
        <strain evidence="2 3">M11/M66-122</strain>
    </source>
</reference>
<organism evidence="2 3">
    <name type="scientific">Diatrype stigma</name>
    <dbReference type="NCBI Taxonomy" id="117547"/>
    <lineage>
        <taxon>Eukaryota</taxon>
        <taxon>Fungi</taxon>
        <taxon>Dikarya</taxon>
        <taxon>Ascomycota</taxon>
        <taxon>Pezizomycotina</taxon>
        <taxon>Sordariomycetes</taxon>
        <taxon>Xylariomycetidae</taxon>
        <taxon>Xylariales</taxon>
        <taxon>Diatrypaceae</taxon>
        <taxon>Diatrype</taxon>
    </lineage>
</organism>
<dbReference type="SUPFAM" id="SSF55486">
    <property type="entry name" value="Metalloproteases ('zincins'), catalytic domain"/>
    <property type="match status" value="1"/>
</dbReference>
<gene>
    <name evidence="2" type="ORF">SLS62_000271</name>
</gene>
<protein>
    <recommendedName>
        <fullName evidence="4">Peptidase metallopeptidase domain-containing protein</fullName>
    </recommendedName>
</protein>
<dbReference type="EMBL" id="JAKJXP020000001">
    <property type="protein sequence ID" value="KAK7757893.1"/>
    <property type="molecule type" value="Genomic_DNA"/>
</dbReference>
<keyword evidence="3" id="KW-1185">Reference proteome</keyword>
<evidence type="ECO:0000256" key="1">
    <source>
        <dbReference type="SAM" id="MobiDB-lite"/>
    </source>
</evidence>
<dbReference type="Proteomes" id="UP001320420">
    <property type="component" value="Unassembled WGS sequence"/>
</dbReference>
<evidence type="ECO:0000313" key="3">
    <source>
        <dbReference type="Proteomes" id="UP001320420"/>
    </source>
</evidence>
<comment type="caution">
    <text evidence="2">The sequence shown here is derived from an EMBL/GenBank/DDBJ whole genome shotgun (WGS) entry which is preliminary data.</text>
</comment>
<dbReference type="GO" id="GO:0008237">
    <property type="term" value="F:metallopeptidase activity"/>
    <property type="evidence" value="ECO:0007669"/>
    <property type="project" value="InterPro"/>
</dbReference>
<dbReference type="InterPro" id="IPR024079">
    <property type="entry name" value="MetalloPept_cat_dom_sf"/>
</dbReference>